<evidence type="ECO:0000256" key="1">
    <source>
        <dbReference type="ARBA" id="ARBA00006484"/>
    </source>
</evidence>
<dbReference type="PRINTS" id="PR00080">
    <property type="entry name" value="SDRFAMILY"/>
</dbReference>
<dbReference type="PROSITE" id="PS00061">
    <property type="entry name" value="ADH_SHORT"/>
    <property type="match status" value="1"/>
</dbReference>
<dbReference type="InterPro" id="IPR002347">
    <property type="entry name" value="SDR_fam"/>
</dbReference>
<dbReference type="Gene3D" id="3.40.50.720">
    <property type="entry name" value="NAD(P)-binding Rossmann-like Domain"/>
    <property type="match status" value="1"/>
</dbReference>
<gene>
    <name evidence="3" type="ORF">SAMN04488579_12117</name>
</gene>
<evidence type="ECO:0000313" key="3">
    <source>
        <dbReference type="EMBL" id="SDY22784.1"/>
    </source>
</evidence>
<dbReference type="Pfam" id="PF13561">
    <property type="entry name" value="adh_short_C2"/>
    <property type="match status" value="1"/>
</dbReference>
<dbReference type="EMBL" id="FNOU01000021">
    <property type="protein sequence ID" value="SDY22784.1"/>
    <property type="molecule type" value="Genomic_DNA"/>
</dbReference>
<evidence type="ECO:0000256" key="2">
    <source>
        <dbReference type="ARBA" id="ARBA00023002"/>
    </source>
</evidence>
<dbReference type="SUPFAM" id="SSF51735">
    <property type="entry name" value="NAD(P)-binding Rossmann-fold domains"/>
    <property type="match status" value="1"/>
</dbReference>
<comment type="similarity">
    <text evidence="1">Belongs to the short-chain dehydrogenases/reductases (SDR) family.</text>
</comment>
<sequence length="258" mass="26928">MDFYGKTTVVTGAASGLGAEVANAFAEAGANVALLDLNEDGVKKKQAELASSSKGKIVGIACDLTNFDAVQLLNEKVEEEIGQIDVLCNIAGANPAAVNKKIIEQDKKGWDTVINLNLNIAFNCIRSFVPGMTQRGYGKVVNISSVAGVMGGGLMGKGAYAAAKAGVIGLTKVLAREVGEFGVNVNCIAPGMHFTPLVQELNSDEGARDTIKRIVDNLPLHTGGDPADLAQLFLFLSSDSAKFMTGDIICCDGGYSMH</sequence>
<reference evidence="4" key="1">
    <citation type="submission" date="2016-10" db="EMBL/GenBank/DDBJ databases">
        <authorList>
            <person name="Varghese N."/>
            <person name="Submissions S."/>
        </authorList>
    </citation>
    <scope>NUCLEOTIDE SEQUENCE [LARGE SCALE GENOMIC DNA]</scope>
    <source>
        <strain evidence="4">VPI 5359</strain>
    </source>
</reference>
<dbReference type="PANTHER" id="PTHR42760">
    <property type="entry name" value="SHORT-CHAIN DEHYDROGENASES/REDUCTASES FAMILY MEMBER"/>
    <property type="match status" value="1"/>
</dbReference>
<dbReference type="PANTHER" id="PTHR42760:SF133">
    <property type="entry name" value="3-OXOACYL-[ACYL-CARRIER-PROTEIN] REDUCTASE"/>
    <property type="match status" value="1"/>
</dbReference>
<dbReference type="GO" id="GO:0016616">
    <property type="term" value="F:oxidoreductase activity, acting on the CH-OH group of donors, NAD or NADP as acceptor"/>
    <property type="evidence" value="ECO:0007669"/>
    <property type="project" value="TreeGrafter"/>
</dbReference>
<dbReference type="FunFam" id="3.40.50.720:FF:000084">
    <property type="entry name" value="Short-chain dehydrogenase reductase"/>
    <property type="match status" value="1"/>
</dbReference>
<proteinExistence type="inferred from homology"/>
<accession>A0A1H3I776</accession>
<dbReference type="RefSeq" id="WP_090246477.1">
    <property type="nucleotide sequence ID" value="NZ_FNOU01000021.1"/>
</dbReference>
<dbReference type="STRING" id="1528.SAMN04488579_12117"/>
<dbReference type="GO" id="GO:0008206">
    <property type="term" value="P:bile acid metabolic process"/>
    <property type="evidence" value="ECO:0007669"/>
    <property type="project" value="UniProtKB-ARBA"/>
</dbReference>
<dbReference type="InterPro" id="IPR036291">
    <property type="entry name" value="NAD(P)-bd_dom_sf"/>
</dbReference>
<dbReference type="GO" id="GO:0006633">
    <property type="term" value="P:fatty acid biosynthetic process"/>
    <property type="evidence" value="ECO:0007669"/>
    <property type="project" value="TreeGrafter"/>
</dbReference>
<keyword evidence="2" id="KW-0560">Oxidoreductase</keyword>
<name>A0A1H3I776_EUBBA</name>
<keyword evidence="4" id="KW-1185">Reference proteome</keyword>
<organism evidence="3 4">
    <name type="scientific">Eubacterium barkeri</name>
    <name type="common">Clostridium barkeri</name>
    <dbReference type="NCBI Taxonomy" id="1528"/>
    <lineage>
        <taxon>Bacteria</taxon>
        <taxon>Bacillati</taxon>
        <taxon>Bacillota</taxon>
        <taxon>Clostridia</taxon>
        <taxon>Eubacteriales</taxon>
        <taxon>Eubacteriaceae</taxon>
        <taxon>Eubacterium</taxon>
    </lineage>
</organism>
<dbReference type="PRINTS" id="PR00081">
    <property type="entry name" value="GDHRDH"/>
</dbReference>
<dbReference type="GO" id="GO:0048038">
    <property type="term" value="F:quinone binding"/>
    <property type="evidence" value="ECO:0007669"/>
    <property type="project" value="TreeGrafter"/>
</dbReference>
<evidence type="ECO:0000313" key="4">
    <source>
        <dbReference type="Proteomes" id="UP000199652"/>
    </source>
</evidence>
<protein>
    <submittedName>
        <fullName evidence="3">3-oxoacyl-[acyl-carrier protein] reductase</fullName>
    </submittedName>
</protein>
<dbReference type="AlphaFoldDB" id="A0A1H3I776"/>
<dbReference type="Proteomes" id="UP000199652">
    <property type="component" value="Unassembled WGS sequence"/>
</dbReference>
<dbReference type="InterPro" id="IPR020904">
    <property type="entry name" value="Sc_DH/Rdtase_CS"/>
</dbReference>
<dbReference type="OrthoDB" id="9803333at2"/>